<dbReference type="GO" id="GO:1990904">
    <property type="term" value="C:ribonucleoprotein complex"/>
    <property type="evidence" value="ECO:0007669"/>
    <property type="project" value="UniProtKB-KW"/>
</dbReference>
<evidence type="ECO:0000256" key="3">
    <source>
        <dbReference type="ARBA" id="ARBA00022980"/>
    </source>
</evidence>
<evidence type="ECO:0000256" key="1">
    <source>
        <dbReference type="ARBA" id="ARBA00004173"/>
    </source>
</evidence>
<proteinExistence type="inferred from homology"/>
<comment type="similarity">
    <text evidence="2">Belongs to the mitochondrion-specific ribosomal protein mL50 family.</text>
</comment>
<gene>
    <name evidence="7" type="ORF">LAQU0_S01e10308g</name>
</gene>
<dbReference type="AlphaFoldDB" id="A0A0P1KPR2"/>
<keyword evidence="8" id="KW-1185">Reference proteome</keyword>
<name>A0A0P1KPR2_9SACH</name>
<evidence type="ECO:0000256" key="5">
    <source>
        <dbReference type="ARBA" id="ARBA00023274"/>
    </source>
</evidence>
<keyword evidence="4" id="KW-0496">Mitochondrion</keyword>
<protein>
    <recommendedName>
        <fullName evidence="6">Large ribosomal subunit protein mL50</fullName>
    </recommendedName>
</protein>
<dbReference type="EMBL" id="LN890560">
    <property type="protein sequence ID" value="CUS20600.1"/>
    <property type="molecule type" value="Genomic_DNA"/>
</dbReference>
<accession>A0A0P1KPR2</accession>
<evidence type="ECO:0000313" key="8">
    <source>
        <dbReference type="Proteomes" id="UP000236544"/>
    </source>
</evidence>
<keyword evidence="5" id="KW-0687">Ribonucleoprotein</keyword>
<reference evidence="8" key="1">
    <citation type="submission" date="2015-10" db="EMBL/GenBank/DDBJ databases">
        <authorList>
            <person name="Devillers H."/>
        </authorList>
    </citation>
    <scope>NUCLEOTIDE SEQUENCE [LARGE SCALE GENOMIC DNA]</scope>
</reference>
<dbReference type="Proteomes" id="UP000236544">
    <property type="component" value="Unassembled WGS sequence"/>
</dbReference>
<evidence type="ECO:0000313" key="7">
    <source>
        <dbReference type="EMBL" id="CUS20600.1"/>
    </source>
</evidence>
<dbReference type="Pfam" id="PF10501">
    <property type="entry name" value="Ribosomal_L50"/>
    <property type="match status" value="1"/>
</dbReference>
<comment type="subcellular location">
    <subcellularLocation>
        <location evidence="1">Mitochondrion</location>
    </subcellularLocation>
</comment>
<dbReference type="GO" id="GO:0005739">
    <property type="term" value="C:mitochondrion"/>
    <property type="evidence" value="ECO:0007669"/>
    <property type="project" value="UniProtKB-SubCell"/>
</dbReference>
<dbReference type="InterPro" id="IPR018305">
    <property type="entry name" value="Ribosomal_m50"/>
</dbReference>
<keyword evidence="3" id="KW-0689">Ribosomal protein</keyword>
<evidence type="ECO:0000256" key="2">
    <source>
        <dbReference type="ARBA" id="ARBA00008860"/>
    </source>
</evidence>
<dbReference type="OrthoDB" id="3980895at2759"/>
<dbReference type="Gene3D" id="1.10.1200.10">
    <property type="entry name" value="ACP-like"/>
    <property type="match status" value="1"/>
</dbReference>
<evidence type="ECO:0000256" key="6">
    <source>
        <dbReference type="ARBA" id="ARBA00035183"/>
    </source>
</evidence>
<evidence type="ECO:0000256" key="4">
    <source>
        <dbReference type="ARBA" id="ARBA00023128"/>
    </source>
</evidence>
<organism evidence="7 8">
    <name type="scientific">Lachancea quebecensis</name>
    <dbReference type="NCBI Taxonomy" id="1654605"/>
    <lineage>
        <taxon>Eukaryota</taxon>
        <taxon>Fungi</taxon>
        <taxon>Dikarya</taxon>
        <taxon>Ascomycota</taxon>
        <taxon>Saccharomycotina</taxon>
        <taxon>Saccharomycetes</taxon>
        <taxon>Saccharomycetales</taxon>
        <taxon>Saccharomycetaceae</taxon>
        <taxon>Lachancea</taxon>
    </lineage>
</organism>
<sequence length="249" mass="28066">MLPNRIASCGAKRSLHVSTSNKDFMSWFKKKQTAKPSVPIKKTEEVINEVESGARGAEVPLSRLKLTEDFFIGKNASDLDRRERQSRINEIPFNVWRSSEKLNSSDALDNILIESYNSTHSRSQVTGIADEKLALPFTDLAFKFHFSKAIQSATGTLITDYQITRLQTPIAFRDYLLKEVVSGKLAKFKDSEPNAIELAKGNYSSDSIHVVEDVRPHERKKRLSKILSEVEALEREAARQAVEEARQAA</sequence>
<dbReference type="InterPro" id="IPR036736">
    <property type="entry name" value="ACP-like_sf"/>
</dbReference>
<dbReference type="GO" id="GO:0005840">
    <property type="term" value="C:ribosome"/>
    <property type="evidence" value="ECO:0007669"/>
    <property type="project" value="UniProtKB-KW"/>
</dbReference>